<dbReference type="AlphaFoldDB" id="A0A537LPX8"/>
<dbReference type="EMBL" id="VBAM01000316">
    <property type="protein sequence ID" value="TMJ10078.1"/>
    <property type="molecule type" value="Genomic_DNA"/>
</dbReference>
<sequence>MRRVRRRWRGPPYLFLLPSLVFLTTFTYYPILFSLRQSLYQATATVARPTSIGLWNYANLWADPIFGQVLENSLEFLAGTVPVTVGLALLLALLLNRPHFLTTVFRTAFFYPTLLPLVGAAAIWLFVYTPGYGLMDVYLRGLTGGGVNWLGSAHLALPAVMILTIWKNAGYYMLFYLAGLQTIPAELFEAGRLEGATWSQQFRAITWPLLGPTTLFVVLIASINAFQSVDQIWLMTGGGPDNRTNLLLFYVYLVAFQFFDLGKAATLTVFLLAVLMAIAAVSFGFLERRIHYEV</sequence>
<dbReference type="SUPFAM" id="SSF161098">
    <property type="entry name" value="MetI-like"/>
    <property type="match status" value="1"/>
</dbReference>
<dbReference type="Proteomes" id="UP000320393">
    <property type="component" value="Unassembled WGS sequence"/>
</dbReference>
<dbReference type="Pfam" id="PF00528">
    <property type="entry name" value="BPD_transp_1"/>
    <property type="match status" value="1"/>
</dbReference>
<evidence type="ECO:0000256" key="6">
    <source>
        <dbReference type="ARBA" id="ARBA00023136"/>
    </source>
</evidence>
<protein>
    <submittedName>
        <fullName evidence="9">Sugar ABC transporter permease</fullName>
    </submittedName>
</protein>
<dbReference type="PANTHER" id="PTHR30193">
    <property type="entry name" value="ABC TRANSPORTER PERMEASE PROTEIN"/>
    <property type="match status" value="1"/>
</dbReference>
<evidence type="ECO:0000313" key="9">
    <source>
        <dbReference type="EMBL" id="TMJ10078.1"/>
    </source>
</evidence>
<evidence type="ECO:0000256" key="5">
    <source>
        <dbReference type="ARBA" id="ARBA00022989"/>
    </source>
</evidence>
<gene>
    <name evidence="9" type="ORF">E6H02_08340</name>
</gene>
<evidence type="ECO:0000256" key="2">
    <source>
        <dbReference type="ARBA" id="ARBA00022448"/>
    </source>
</evidence>
<organism evidence="9 10">
    <name type="scientific">Candidatus Segetimicrobium genomatis</name>
    <dbReference type="NCBI Taxonomy" id="2569760"/>
    <lineage>
        <taxon>Bacteria</taxon>
        <taxon>Bacillati</taxon>
        <taxon>Candidatus Sysuimicrobiota</taxon>
        <taxon>Candidatus Sysuimicrobiia</taxon>
        <taxon>Candidatus Sysuimicrobiales</taxon>
        <taxon>Candidatus Segetimicrobiaceae</taxon>
        <taxon>Candidatus Segetimicrobium</taxon>
    </lineage>
</organism>
<dbReference type="PROSITE" id="PS50928">
    <property type="entry name" value="ABC_TM1"/>
    <property type="match status" value="1"/>
</dbReference>
<dbReference type="Gene3D" id="1.10.3720.10">
    <property type="entry name" value="MetI-like"/>
    <property type="match status" value="1"/>
</dbReference>
<dbReference type="CDD" id="cd06261">
    <property type="entry name" value="TM_PBP2"/>
    <property type="match status" value="1"/>
</dbReference>
<evidence type="ECO:0000256" key="7">
    <source>
        <dbReference type="RuleBase" id="RU363032"/>
    </source>
</evidence>
<dbReference type="InterPro" id="IPR035906">
    <property type="entry name" value="MetI-like_sf"/>
</dbReference>
<comment type="subcellular location">
    <subcellularLocation>
        <location evidence="1 7">Cell membrane</location>
        <topology evidence="1 7">Multi-pass membrane protein</topology>
    </subcellularLocation>
</comment>
<reference evidence="9 10" key="1">
    <citation type="journal article" date="2019" name="Nat. Microbiol.">
        <title>Mediterranean grassland soil C-N compound turnover is dependent on rainfall and depth, and is mediated by genomically divergent microorganisms.</title>
        <authorList>
            <person name="Diamond S."/>
            <person name="Andeer P.F."/>
            <person name="Li Z."/>
            <person name="Crits-Christoph A."/>
            <person name="Burstein D."/>
            <person name="Anantharaman K."/>
            <person name="Lane K.R."/>
            <person name="Thomas B.C."/>
            <person name="Pan C."/>
            <person name="Northen T.R."/>
            <person name="Banfield J.F."/>
        </authorList>
    </citation>
    <scope>NUCLEOTIDE SEQUENCE [LARGE SCALE GENOMIC DNA]</scope>
    <source>
        <strain evidence="9">NP_5</strain>
    </source>
</reference>
<keyword evidence="5 7" id="KW-1133">Transmembrane helix</keyword>
<dbReference type="PANTHER" id="PTHR30193:SF37">
    <property type="entry name" value="INNER MEMBRANE ABC TRANSPORTER PERMEASE PROTEIN YCJO"/>
    <property type="match status" value="1"/>
</dbReference>
<dbReference type="GO" id="GO:0055085">
    <property type="term" value="P:transmembrane transport"/>
    <property type="evidence" value="ECO:0007669"/>
    <property type="project" value="InterPro"/>
</dbReference>
<comment type="similarity">
    <text evidence="7">Belongs to the binding-protein-dependent transport system permease family.</text>
</comment>
<evidence type="ECO:0000256" key="1">
    <source>
        <dbReference type="ARBA" id="ARBA00004651"/>
    </source>
</evidence>
<keyword evidence="2 7" id="KW-0813">Transport</keyword>
<dbReference type="GO" id="GO:0005886">
    <property type="term" value="C:plasma membrane"/>
    <property type="evidence" value="ECO:0007669"/>
    <property type="project" value="UniProtKB-SubCell"/>
</dbReference>
<feature type="transmembrane region" description="Helical" evidence="7">
    <location>
        <begin position="12"/>
        <end position="31"/>
    </location>
</feature>
<keyword evidence="6 7" id="KW-0472">Membrane</keyword>
<evidence type="ECO:0000256" key="4">
    <source>
        <dbReference type="ARBA" id="ARBA00022692"/>
    </source>
</evidence>
<keyword evidence="3" id="KW-1003">Cell membrane</keyword>
<comment type="caution">
    <text evidence="9">The sequence shown here is derived from an EMBL/GenBank/DDBJ whole genome shotgun (WGS) entry which is preliminary data.</text>
</comment>
<evidence type="ECO:0000259" key="8">
    <source>
        <dbReference type="PROSITE" id="PS50928"/>
    </source>
</evidence>
<feature type="transmembrane region" description="Helical" evidence="7">
    <location>
        <begin position="76"/>
        <end position="96"/>
    </location>
</feature>
<dbReference type="InterPro" id="IPR051393">
    <property type="entry name" value="ABC_transporter_permease"/>
</dbReference>
<evidence type="ECO:0000256" key="3">
    <source>
        <dbReference type="ARBA" id="ARBA00022475"/>
    </source>
</evidence>
<proteinExistence type="inferred from homology"/>
<evidence type="ECO:0000313" key="10">
    <source>
        <dbReference type="Proteomes" id="UP000320393"/>
    </source>
</evidence>
<feature type="transmembrane region" description="Helical" evidence="7">
    <location>
        <begin position="108"/>
        <end position="127"/>
    </location>
</feature>
<accession>A0A537LPX8</accession>
<feature type="domain" description="ABC transmembrane type-1" evidence="8">
    <location>
        <begin position="70"/>
        <end position="280"/>
    </location>
</feature>
<feature type="transmembrane region" description="Helical" evidence="7">
    <location>
        <begin position="205"/>
        <end position="223"/>
    </location>
</feature>
<keyword evidence="4 7" id="KW-0812">Transmembrane</keyword>
<feature type="transmembrane region" description="Helical" evidence="7">
    <location>
        <begin position="147"/>
        <end position="166"/>
    </location>
</feature>
<name>A0A537LPX8_9BACT</name>
<feature type="transmembrane region" description="Helical" evidence="7">
    <location>
        <begin position="265"/>
        <end position="286"/>
    </location>
</feature>
<dbReference type="InterPro" id="IPR000515">
    <property type="entry name" value="MetI-like"/>
</dbReference>